<name>A0A0R3PH97_ANGCS</name>
<evidence type="ECO:0000256" key="1">
    <source>
        <dbReference type="SAM" id="MobiDB-lite"/>
    </source>
</evidence>
<dbReference type="EMBL" id="UYYA01001336">
    <property type="protein sequence ID" value="VDM55310.1"/>
    <property type="molecule type" value="Genomic_DNA"/>
</dbReference>
<dbReference type="WBParaSite" id="ACOC_0000372401-mRNA-1">
    <property type="protein sequence ID" value="ACOC_0000372401-mRNA-1"/>
    <property type="gene ID" value="ACOC_0000372401"/>
</dbReference>
<dbReference type="Proteomes" id="UP000267027">
    <property type="component" value="Unassembled WGS sequence"/>
</dbReference>
<accession>A0A0R3PH97</accession>
<feature type="compositionally biased region" description="Polar residues" evidence="1">
    <location>
        <begin position="27"/>
        <end position="38"/>
    </location>
</feature>
<reference evidence="4" key="1">
    <citation type="submission" date="2017-02" db="UniProtKB">
        <authorList>
            <consortium name="WormBaseParasite"/>
        </authorList>
    </citation>
    <scope>IDENTIFICATION</scope>
</reference>
<keyword evidence="3" id="KW-1185">Reference proteome</keyword>
<evidence type="ECO:0000313" key="4">
    <source>
        <dbReference type="WBParaSite" id="ACOC_0000372401-mRNA-1"/>
    </source>
</evidence>
<sequence length="133" mass="14732">NSGDYDVFEIPDDDHDEKDERPGGNKAVTNTCSTSISTMKEKAKPKLKGKKENGTSGSPKMTDFFAKGKSKKKSAASDSDDAIVIEDDSPVPPRQPSRRPRTGTKYNYDISGDEEEYEQPRARKRKVVDSDSD</sequence>
<dbReference type="AlphaFoldDB" id="A0A0R3PH97"/>
<protein>
    <submittedName>
        <fullName evidence="4">TOP2B</fullName>
    </submittedName>
</protein>
<feature type="region of interest" description="Disordered" evidence="1">
    <location>
        <begin position="1"/>
        <end position="133"/>
    </location>
</feature>
<reference evidence="2 3" key="2">
    <citation type="submission" date="2018-11" db="EMBL/GenBank/DDBJ databases">
        <authorList>
            <consortium name="Pathogen Informatics"/>
        </authorList>
    </citation>
    <scope>NUCLEOTIDE SEQUENCE [LARGE SCALE GENOMIC DNA]</scope>
    <source>
        <strain evidence="2 3">Costa Rica</strain>
    </source>
</reference>
<feature type="compositionally biased region" description="Acidic residues" evidence="1">
    <location>
        <begin position="1"/>
        <end position="17"/>
    </location>
</feature>
<evidence type="ECO:0000313" key="2">
    <source>
        <dbReference type="EMBL" id="VDM55310.1"/>
    </source>
</evidence>
<proteinExistence type="predicted"/>
<gene>
    <name evidence="2" type="ORF">ACOC_LOCUS3725</name>
</gene>
<organism evidence="4">
    <name type="scientific">Angiostrongylus costaricensis</name>
    <name type="common">Nematode worm</name>
    <dbReference type="NCBI Taxonomy" id="334426"/>
    <lineage>
        <taxon>Eukaryota</taxon>
        <taxon>Metazoa</taxon>
        <taxon>Ecdysozoa</taxon>
        <taxon>Nematoda</taxon>
        <taxon>Chromadorea</taxon>
        <taxon>Rhabditida</taxon>
        <taxon>Rhabditina</taxon>
        <taxon>Rhabditomorpha</taxon>
        <taxon>Strongyloidea</taxon>
        <taxon>Metastrongylidae</taxon>
        <taxon>Angiostrongylus</taxon>
    </lineage>
</organism>
<evidence type="ECO:0000313" key="3">
    <source>
        <dbReference type="Proteomes" id="UP000267027"/>
    </source>
</evidence>
<feature type="compositionally biased region" description="Acidic residues" evidence="1">
    <location>
        <begin position="78"/>
        <end position="89"/>
    </location>
</feature>